<evidence type="ECO:0000256" key="1">
    <source>
        <dbReference type="SAM" id="MobiDB-lite"/>
    </source>
</evidence>
<accession>A0A517SNN0</accession>
<organism evidence="3 4">
    <name type="scientific">Stieleria bergensis</name>
    <dbReference type="NCBI Taxonomy" id="2528025"/>
    <lineage>
        <taxon>Bacteria</taxon>
        <taxon>Pseudomonadati</taxon>
        <taxon>Planctomycetota</taxon>
        <taxon>Planctomycetia</taxon>
        <taxon>Pirellulales</taxon>
        <taxon>Pirellulaceae</taxon>
        <taxon>Stieleria</taxon>
    </lineage>
</organism>
<reference evidence="3 4" key="1">
    <citation type="submission" date="2019-02" db="EMBL/GenBank/DDBJ databases">
        <title>Deep-cultivation of Planctomycetes and their phenomic and genomic characterization uncovers novel biology.</title>
        <authorList>
            <person name="Wiegand S."/>
            <person name="Jogler M."/>
            <person name="Boedeker C."/>
            <person name="Pinto D."/>
            <person name="Vollmers J."/>
            <person name="Rivas-Marin E."/>
            <person name="Kohn T."/>
            <person name="Peeters S.H."/>
            <person name="Heuer A."/>
            <person name="Rast P."/>
            <person name="Oberbeckmann S."/>
            <person name="Bunk B."/>
            <person name="Jeske O."/>
            <person name="Meyerdierks A."/>
            <person name="Storesund J.E."/>
            <person name="Kallscheuer N."/>
            <person name="Luecker S."/>
            <person name="Lage O.M."/>
            <person name="Pohl T."/>
            <person name="Merkel B.J."/>
            <person name="Hornburger P."/>
            <person name="Mueller R.-W."/>
            <person name="Bruemmer F."/>
            <person name="Labrenz M."/>
            <person name="Spormann A.M."/>
            <person name="Op den Camp H."/>
            <person name="Overmann J."/>
            <person name="Amann R."/>
            <person name="Jetten M.S.M."/>
            <person name="Mascher T."/>
            <person name="Medema M.H."/>
            <person name="Devos D.P."/>
            <person name="Kaster A.-K."/>
            <person name="Ovreas L."/>
            <person name="Rohde M."/>
            <person name="Galperin M.Y."/>
            <person name="Jogler C."/>
        </authorList>
    </citation>
    <scope>NUCLEOTIDE SEQUENCE [LARGE SCALE GENOMIC DNA]</scope>
    <source>
        <strain evidence="3 4">SV_7m_r</strain>
    </source>
</reference>
<dbReference type="Proteomes" id="UP000315003">
    <property type="component" value="Chromosome"/>
</dbReference>
<sequence>MLLMLQESASSDDQATATSEEAAALSQEGAESVAQQAPEVVQEASAETVAMVEVVAPEVVDYSLNGAGIALMGISITTVICLLSFCLYRVLMTPASELD</sequence>
<evidence type="ECO:0000313" key="4">
    <source>
        <dbReference type="Proteomes" id="UP000315003"/>
    </source>
</evidence>
<dbReference type="RefSeq" id="WP_145268404.1">
    <property type="nucleotide sequence ID" value="NZ_CP036272.1"/>
</dbReference>
<evidence type="ECO:0000313" key="3">
    <source>
        <dbReference type="EMBL" id="QDT57737.1"/>
    </source>
</evidence>
<evidence type="ECO:0000256" key="2">
    <source>
        <dbReference type="SAM" id="Phobius"/>
    </source>
</evidence>
<gene>
    <name evidence="3" type="ORF">SV7mr_02220</name>
</gene>
<keyword evidence="2" id="KW-1133">Transmembrane helix</keyword>
<feature type="compositionally biased region" description="Low complexity" evidence="1">
    <location>
        <begin position="1"/>
        <end position="27"/>
    </location>
</feature>
<keyword evidence="2" id="KW-0472">Membrane</keyword>
<dbReference type="EMBL" id="CP036272">
    <property type="protein sequence ID" value="QDT57737.1"/>
    <property type="molecule type" value="Genomic_DNA"/>
</dbReference>
<keyword evidence="2" id="KW-0812">Transmembrane</keyword>
<name>A0A517SNN0_9BACT</name>
<feature type="transmembrane region" description="Helical" evidence="2">
    <location>
        <begin position="67"/>
        <end position="91"/>
    </location>
</feature>
<keyword evidence="4" id="KW-1185">Reference proteome</keyword>
<dbReference type="AlphaFoldDB" id="A0A517SNN0"/>
<proteinExistence type="predicted"/>
<protein>
    <submittedName>
        <fullName evidence="3">Uncharacterized protein</fullName>
    </submittedName>
</protein>
<feature type="region of interest" description="Disordered" evidence="1">
    <location>
        <begin position="1"/>
        <end position="38"/>
    </location>
</feature>